<evidence type="ECO:0000259" key="2">
    <source>
        <dbReference type="Pfam" id="PF13240"/>
    </source>
</evidence>
<comment type="caution">
    <text evidence="3">The sequence shown here is derived from an EMBL/GenBank/DDBJ whole genome shotgun (WGS) entry which is preliminary data.</text>
</comment>
<keyword evidence="1" id="KW-1133">Transmembrane helix</keyword>
<protein>
    <recommendedName>
        <fullName evidence="2">Zinc-ribbon domain-containing protein</fullName>
    </recommendedName>
</protein>
<feature type="domain" description="Zinc-ribbon" evidence="2">
    <location>
        <begin position="142"/>
        <end position="164"/>
    </location>
</feature>
<proteinExistence type="predicted"/>
<feature type="transmembrane region" description="Helical" evidence="1">
    <location>
        <begin position="40"/>
        <end position="60"/>
    </location>
</feature>
<dbReference type="Pfam" id="PF13240">
    <property type="entry name" value="Zn_Ribbon_1"/>
    <property type="match status" value="1"/>
</dbReference>
<dbReference type="EMBL" id="BART01028533">
    <property type="protein sequence ID" value="GAG90942.1"/>
    <property type="molecule type" value="Genomic_DNA"/>
</dbReference>
<keyword evidence="1" id="KW-0812">Transmembrane</keyword>
<organism evidence="3">
    <name type="scientific">marine sediment metagenome</name>
    <dbReference type="NCBI Taxonomy" id="412755"/>
    <lineage>
        <taxon>unclassified sequences</taxon>
        <taxon>metagenomes</taxon>
        <taxon>ecological metagenomes</taxon>
    </lineage>
</organism>
<keyword evidence="1" id="KW-0472">Membrane</keyword>
<gene>
    <name evidence="3" type="ORF">S01H4_50278</name>
</gene>
<evidence type="ECO:0000256" key="1">
    <source>
        <dbReference type="SAM" id="Phobius"/>
    </source>
</evidence>
<evidence type="ECO:0000313" key="3">
    <source>
        <dbReference type="EMBL" id="GAG90942.1"/>
    </source>
</evidence>
<reference evidence="3" key="1">
    <citation type="journal article" date="2014" name="Front. Microbiol.">
        <title>High frequency of phylogenetically diverse reductive dehalogenase-homologous genes in deep subseafloor sedimentary metagenomes.</title>
        <authorList>
            <person name="Kawai M."/>
            <person name="Futagami T."/>
            <person name="Toyoda A."/>
            <person name="Takaki Y."/>
            <person name="Nishi S."/>
            <person name="Hori S."/>
            <person name="Arai W."/>
            <person name="Tsubouchi T."/>
            <person name="Morono Y."/>
            <person name="Uchiyama I."/>
            <person name="Ito T."/>
            <person name="Fujiyama A."/>
            <person name="Inagaki F."/>
            <person name="Takami H."/>
        </authorList>
    </citation>
    <scope>NUCLEOTIDE SEQUENCE</scope>
    <source>
        <strain evidence="3">Expedition CK06-06</strain>
    </source>
</reference>
<dbReference type="AlphaFoldDB" id="X1CCL7"/>
<dbReference type="InterPro" id="IPR026870">
    <property type="entry name" value="Zinc_ribbon_dom"/>
</dbReference>
<sequence length="166" mass="18301">MVIAYFNAMIFDILSATGLGIFFLGLGFAIVAATAIKKPILFRVASFCSVGLAIFPLYGIFDFSGGFIKLNVGFYTYALGAGLCLIAGVIYKDHAKLQRRATEQLQQPIQTPQQMYVQYPGQKPQPINQKIPSTQRSNETMFCSNCGNQVTENDKFCEECGKNLSE</sequence>
<accession>X1CCL7</accession>
<name>X1CCL7_9ZZZZ</name>
<feature type="transmembrane region" description="Helical" evidence="1">
    <location>
        <begin position="6"/>
        <end position="33"/>
    </location>
</feature>
<feature type="transmembrane region" description="Helical" evidence="1">
    <location>
        <begin position="72"/>
        <end position="91"/>
    </location>
</feature>